<feature type="compositionally biased region" description="Low complexity" evidence="1">
    <location>
        <begin position="320"/>
        <end position="334"/>
    </location>
</feature>
<feature type="signal peptide" evidence="2">
    <location>
        <begin position="1"/>
        <end position="21"/>
    </location>
</feature>
<feature type="compositionally biased region" description="Low complexity" evidence="1">
    <location>
        <begin position="341"/>
        <end position="370"/>
    </location>
</feature>
<evidence type="ECO:0000256" key="2">
    <source>
        <dbReference type="SAM" id="SignalP"/>
    </source>
</evidence>
<feature type="non-terminal residue" evidence="3">
    <location>
        <position position="414"/>
    </location>
</feature>
<evidence type="ECO:0000256" key="1">
    <source>
        <dbReference type="SAM" id="MobiDB-lite"/>
    </source>
</evidence>
<proteinExistence type="predicted"/>
<feature type="compositionally biased region" description="Low complexity" evidence="1">
    <location>
        <begin position="381"/>
        <end position="396"/>
    </location>
</feature>
<sequence>MYSQLLSQAPLVLGFLGVIVAAVPDCKNTNIYLLEEKDRFPALHQADWICPTGIPKPRYHNGKWPTPEQEAHAKALIGPVSKTDACGWKADGHICKATQNTGITLDLVAARPLTIKVKINNYDAYPITFWKKYSPLSESAFEQGYFKISQGEQFVVTHAPQPEGYRPDDPTELAVINPCEALEQDIFLTDPNHAWHHMVKNGGDIKISMSGRWNGFWATSAPEVMKSDLGYSCKGIWNSLGMTWSARNTLTLRFPQDHYVSSEPTDNWEYDTVKASAEAPKPHVSENPEDEAEPEKSSASGQLATESPESVIPENEAEPETSSANEPSSSESPTTEPPTTEPSASVSPEWPATEEASTAEASTTPASSATPEEEAEEETEATAATPTWATMASTTAQPVFSRSAEGARGRSGCR</sequence>
<keyword evidence="2" id="KW-0732">Signal</keyword>
<evidence type="ECO:0000313" key="3">
    <source>
        <dbReference type="EMBL" id="KAH7258969.1"/>
    </source>
</evidence>
<dbReference type="RefSeq" id="XP_046051677.1">
    <property type="nucleotide sequence ID" value="XM_046186260.1"/>
</dbReference>
<evidence type="ECO:0000313" key="4">
    <source>
        <dbReference type="Proteomes" id="UP000720189"/>
    </source>
</evidence>
<feature type="region of interest" description="Disordered" evidence="1">
    <location>
        <begin position="277"/>
        <end position="414"/>
    </location>
</feature>
<protein>
    <submittedName>
        <fullName evidence="3">Uncharacterized protein</fullName>
    </submittedName>
</protein>
<comment type="caution">
    <text evidence="3">The sequence shown here is derived from an EMBL/GenBank/DDBJ whole genome shotgun (WGS) entry which is preliminary data.</text>
</comment>
<feature type="compositionally biased region" description="Acidic residues" evidence="1">
    <location>
        <begin position="371"/>
        <end position="380"/>
    </location>
</feature>
<dbReference type="AlphaFoldDB" id="A0A9P9HM62"/>
<accession>A0A9P9HM62</accession>
<organism evidence="3 4">
    <name type="scientific">Fusarium redolens</name>
    <dbReference type="NCBI Taxonomy" id="48865"/>
    <lineage>
        <taxon>Eukaryota</taxon>
        <taxon>Fungi</taxon>
        <taxon>Dikarya</taxon>
        <taxon>Ascomycota</taxon>
        <taxon>Pezizomycotina</taxon>
        <taxon>Sordariomycetes</taxon>
        <taxon>Hypocreomycetidae</taxon>
        <taxon>Hypocreales</taxon>
        <taxon>Nectriaceae</taxon>
        <taxon>Fusarium</taxon>
        <taxon>Fusarium redolens species complex</taxon>
    </lineage>
</organism>
<dbReference type="GeneID" id="70216214"/>
<feature type="chain" id="PRO_5040445876" evidence="2">
    <location>
        <begin position="22"/>
        <end position="414"/>
    </location>
</feature>
<dbReference type="EMBL" id="JAGMUX010000005">
    <property type="protein sequence ID" value="KAH7258969.1"/>
    <property type="molecule type" value="Genomic_DNA"/>
</dbReference>
<keyword evidence="4" id="KW-1185">Reference proteome</keyword>
<dbReference type="Proteomes" id="UP000720189">
    <property type="component" value="Unassembled WGS sequence"/>
</dbReference>
<name>A0A9P9HM62_FUSRE</name>
<gene>
    <name evidence="3" type="ORF">BKA55DRAFT_491542</name>
</gene>
<feature type="compositionally biased region" description="Polar residues" evidence="1">
    <location>
        <begin position="297"/>
        <end position="308"/>
    </location>
</feature>
<dbReference type="OrthoDB" id="5066891at2759"/>
<reference evidence="3" key="1">
    <citation type="journal article" date="2021" name="Nat. Commun.">
        <title>Genetic determinants of endophytism in the Arabidopsis root mycobiome.</title>
        <authorList>
            <person name="Mesny F."/>
            <person name="Miyauchi S."/>
            <person name="Thiergart T."/>
            <person name="Pickel B."/>
            <person name="Atanasova L."/>
            <person name="Karlsson M."/>
            <person name="Huettel B."/>
            <person name="Barry K.W."/>
            <person name="Haridas S."/>
            <person name="Chen C."/>
            <person name="Bauer D."/>
            <person name="Andreopoulos W."/>
            <person name="Pangilinan J."/>
            <person name="LaButti K."/>
            <person name="Riley R."/>
            <person name="Lipzen A."/>
            <person name="Clum A."/>
            <person name="Drula E."/>
            <person name="Henrissat B."/>
            <person name="Kohler A."/>
            <person name="Grigoriev I.V."/>
            <person name="Martin F.M."/>
            <person name="Hacquard S."/>
        </authorList>
    </citation>
    <scope>NUCLEOTIDE SEQUENCE</scope>
    <source>
        <strain evidence="3">MPI-CAGE-AT-0023</strain>
    </source>
</reference>